<dbReference type="GO" id="GO:0034727">
    <property type="term" value="P:piecemeal microautophagy of the nucleus"/>
    <property type="evidence" value="ECO:0007669"/>
    <property type="project" value="TreeGrafter"/>
</dbReference>
<name>A0A3P7LIY5_DIBLA</name>
<comment type="catalytic activity">
    <reaction evidence="11">
        <text>a 1,2-diacyl-sn-glycero-3-phosphoethanolamine(in) = a 1,2-diacyl-sn-glycero-3-phosphoethanolamine(out)</text>
        <dbReference type="Rhea" id="RHEA:38895"/>
        <dbReference type="ChEBI" id="CHEBI:64612"/>
    </reaction>
</comment>
<evidence type="ECO:0000256" key="1">
    <source>
        <dbReference type="ARBA" id="ARBA00004406"/>
    </source>
</evidence>
<accession>A0A3P7LIY5</accession>
<comment type="catalytic activity">
    <reaction evidence="10">
        <text>a 1,2-diacyl-sn-glycero-3-phospho-L-serine(in) = a 1,2-diacyl-sn-glycero-3-phospho-L-serine(out)</text>
        <dbReference type="Rhea" id="RHEA:38663"/>
        <dbReference type="ChEBI" id="CHEBI:57262"/>
    </reaction>
</comment>
<evidence type="ECO:0000256" key="9">
    <source>
        <dbReference type="ARBA" id="ARBA00023136"/>
    </source>
</evidence>
<dbReference type="GO" id="GO:0061723">
    <property type="term" value="P:glycophagy"/>
    <property type="evidence" value="ECO:0007669"/>
    <property type="project" value="TreeGrafter"/>
</dbReference>
<dbReference type="GO" id="GO:0043495">
    <property type="term" value="F:protein-membrane adaptor activity"/>
    <property type="evidence" value="ECO:0007669"/>
    <property type="project" value="TreeGrafter"/>
</dbReference>
<dbReference type="GO" id="GO:0006869">
    <property type="term" value="P:lipid transport"/>
    <property type="evidence" value="ECO:0007669"/>
    <property type="project" value="UniProtKB-KW"/>
</dbReference>
<dbReference type="GO" id="GO:0034045">
    <property type="term" value="C:phagophore assembly site membrane"/>
    <property type="evidence" value="ECO:0007669"/>
    <property type="project" value="UniProtKB-SubCell"/>
</dbReference>
<evidence type="ECO:0000313" key="13">
    <source>
        <dbReference type="Proteomes" id="UP000281553"/>
    </source>
</evidence>
<comment type="similarity">
    <text evidence="3">Belongs to the ATG2 family.</text>
</comment>
<evidence type="ECO:0000256" key="10">
    <source>
        <dbReference type="ARBA" id="ARBA00024479"/>
    </source>
</evidence>
<evidence type="ECO:0000256" key="4">
    <source>
        <dbReference type="ARBA" id="ARBA00018070"/>
    </source>
</evidence>
<dbReference type="GO" id="GO:0005789">
    <property type="term" value="C:endoplasmic reticulum membrane"/>
    <property type="evidence" value="ECO:0007669"/>
    <property type="project" value="UniProtKB-SubCell"/>
</dbReference>
<evidence type="ECO:0000256" key="11">
    <source>
        <dbReference type="ARBA" id="ARBA00024615"/>
    </source>
</evidence>
<dbReference type="GO" id="GO:0061908">
    <property type="term" value="C:phagophore"/>
    <property type="evidence" value="ECO:0007669"/>
    <property type="project" value="TreeGrafter"/>
</dbReference>
<dbReference type="GO" id="GO:0000422">
    <property type="term" value="P:autophagy of mitochondrion"/>
    <property type="evidence" value="ECO:0007669"/>
    <property type="project" value="TreeGrafter"/>
</dbReference>
<sequence length="178" mass="19434">MDGGSAFNCWTAAEPVGAQCSPPETGEPLTASSPRSFIRQETDDEGMASRQEDQQIFILKLTFSPSLPIRFNYVGRQLDLRQGALVGLLALCLQLNNAELILPRRVYQRGYLGVSSLLEEILADVTSSIQSQLPHVLMSSVGPMHEVTNIGKSLTAGFAFLPVDALTIFLQSLIKKRV</sequence>
<evidence type="ECO:0000256" key="8">
    <source>
        <dbReference type="ARBA" id="ARBA00023055"/>
    </source>
</evidence>
<organism evidence="12 13">
    <name type="scientific">Dibothriocephalus latus</name>
    <name type="common">Fish tapeworm</name>
    <name type="synonym">Diphyllobothrium latum</name>
    <dbReference type="NCBI Taxonomy" id="60516"/>
    <lineage>
        <taxon>Eukaryota</taxon>
        <taxon>Metazoa</taxon>
        <taxon>Spiralia</taxon>
        <taxon>Lophotrochozoa</taxon>
        <taxon>Platyhelminthes</taxon>
        <taxon>Cestoda</taxon>
        <taxon>Eucestoda</taxon>
        <taxon>Diphyllobothriidea</taxon>
        <taxon>Diphyllobothriidae</taxon>
        <taxon>Dibothriocephalus</taxon>
    </lineage>
</organism>
<reference evidence="12 13" key="1">
    <citation type="submission" date="2018-11" db="EMBL/GenBank/DDBJ databases">
        <authorList>
            <consortium name="Pathogen Informatics"/>
        </authorList>
    </citation>
    <scope>NUCLEOTIDE SEQUENCE [LARGE SCALE GENOMIC DNA]</scope>
</reference>
<dbReference type="EMBL" id="UYRU01056185">
    <property type="protein sequence ID" value="VDN13350.1"/>
    <property type="molecule type" value="Genomic_DNA"/>
</dbReference>
<dbReference type="GO" id="GO:0061709">
    <property type="term" value="P:reticulophagy"/>
    <property type="evidence" value="ECO:0007669"/>
    <property type="project" value="TreeGrafter"/>
</dbReference>
<evidence type="ECO:0000256" key="2">
    <source>
        <dbReference type="ARBA" id="ARBA00004623"/>
    </source>
</evidence>
<dbReference type="GO" id="GO:0000045">
    <property type="term" value="P:autophagosome assembly"/>
    <property type="evidence" value="ECO:0007669"/>
    <property type="project" value="TreeGrafter"/>
</dbReference>
<keyword evidence="7" id="KW-0072">Autophagy</keyword>
<keyword evidence="6" id="KW-0256">Endoplasmic reticulum</keyword>
<evidence type="ECO:0000256" key="7">
    <source>
        <dbReference type="ARBA" id="ARBA00023006"/>
    </source>
</evidence>
<dbReference type="GO" id="GO:0032266">
    <property type="term" value="F:phosphatidylinositol-3-phosphate binding"/>
    <property type="evidence" value="ECO:0007669"/>
    <property type="project" value="TreeGrafter"/>
</dbReference>
<gene>
    <name evidence="12" type="ORF">DILT_LOCUS9181</name>
</gene>
<evidence type="ECO:0000256" key="5">
    <source>
        <dbReference type="ARBA" id="ARBA00022448"/>
    </source>
</evidence>
<dbReference type="Proteomes" id="UP000281553">
    <property type="component" value="Unassembled WGS sequence"/>
</dbReference>
<dbReference type="PANTHER" id="PTHR13190">
    <property type="entry name" value="AUTOPHAGY-RELATED 2, ISOFORM A"/>
    <property type="match status" value="1"/>
</dbReference>
<keyword evidence="5" id="KW-0813">Transport</keyword>
<comment type="subcellular location">
    <subcellularLocation>
        <location evidence="1">Endoplasmic reticulum membrane</location>
        <topology evidence="1">Peripheral membrane protein</topology>
    </subcellularLocation>
    <subcellularLocation>
        <location evidence="2">Preautophagosomal structure membrane</location>
        <topology evidence="2">Peripheral membrane protein</topology>
    </subcellularLocation>
</comment>
<keyword evidence="8" id="KW-0445">Lipid transport</keyword>
<dbReference type="OrthoDB" id="6277944at2759"/>
<evidence type="ECO:0000256" key="6">
    <source>
        <dbReference type="ARBA" id="ARBA00022824"/>
    </source>
</evidence>
<dbReference type="InterPro" id="IPR026849">
    <property type="entry name" value="ATG2"/>
</dbReference>
<evidence type="ECO:0000313" key="12">
    <source>
        <dbReference type="EMBL" id="VDN13350.1"/>
    </source>
</evidence>
<evidence type="ECO:0000256" key="3">
    <source>
        <dbReference type="ARBA" id="ARBA00009714"/>
    </source>
</evidence>
<protein>
    <recommendedName>
        <fullName evidence="4">Autophagy-related protein 2</fullName>
    </recommendedName>
</protein>
<dbReference type="PANTHER" id="PTHR13190:SF1">
    <property type="entry name" value="AUTOPHAGY-RELATED 2, ISOFORM A"/>
    <property type="match status" value="1"/>
</dbReference>
<keyword evidence="9" id="KW-0472">Membrane</keyword>
<dbReference type="AlphaFoldDB" id="A0A3P7LIY5"/>
<proteinExistence type="inferred from homology"/>
<keyword evidence="13" id="KW-1185">Reference proteome</keyword>